<dbReference type="OrthoDB" id="9773927at2"/>
<dbReference type="AlphaFoldDB" id="A0A380LJH6"/>
<dbReference type="EMBL" id="UHFX01000003">
    <property type="protein sequence ID" value="SUO03433.1"/>
    <property type="molecule type" value="Genomic_DNA"/>
</dbReference>
<name>A0A380LJH6_9FIRM</name>
<dbReference type="GeneID" id="77461289"/>
<reference evidence="1 2" key="1">
    <citation type="submission" date="2018-06" db="EMBL/GenBank/DDBJ databases">
        <authorList>
            <consortium name="Pathogen Informatics"/>
            <person name="Doyle S."/>
        </authorList>
    </citation>
    <scope>NUCLEOTIDE SEQUENCE [LARGE SCALE GENOMIC DNA]</scope>
    <source>
        <strain evidence="1 2">NCTC11087</strain>
    </source>
</reference>
<dbReference type="InterPro" id="IPR039498">
    <property type="entry name" value="NTP_transf_5"/>
</dbReference>
<evidence type="ECO:0000313" key="1">
    <source>
        <dbReference type="EMBL" id="SUO03433.1"/>
    </source>
</evidence>
<dbReference type="Gene3D" id="3.30.460.40">
    <property type="match status" value="1"/>
</dbReference>
<keyword evidence="2" id="KW-1185">Reference proteome</keyword>
<dbReference type="RefSeq" id="WP_022789793.1">
    <property type="nucleotide sequence ID" value="NZ_UHFX01000003.1"/>
</dbReference>
<organism evidence="1 2">
    <name type="scientific">Faecalicoccus pleomorphus</name>
    <dbReference type="NCBI Taxonomy" id="1323"/>
    <lineage>
        <taxon>Bacteria</taxon>
        <taxon>Bacillati</taxon>
        <taxon>Bacillota</taxon>
        <taxon>Erysipelotrichia</taxon>
        <taxon>Erysipelotrichales</taxon>
        <taxon>Erysipelotrichaceae</taxon>
        <taxon>Faecalicoccus</taxon>
    </lineage>
</organism>
<dbReference type="Pfam" id="PF14907">
    <property type="entry name" value="NTP_transf_5"/>
    <property type="match status" value="1"/>
</dbReference>
<evidence type="ECO:0008006" key="3">
    <source>
        <dbReference type="Google" id="ProtNLM"/>
    </source>
</evidence>
<evidence type="ECO:0000313" key="2">
    <source>
        <dbReference type="Proteomes" id="UP000255523"/>
    </source>
</evidence>
<proteinExistence type="predicted"/>
<accession>A0A380LJH6</accession>
<sequence length="399" mass="47119">MHKNQLTKEQDILCKMISNVMFQTKFDKNQFIDFDKVYECAKKQAVITPAFLNSNEYQIDDLLKNKIFSNLISQADLTARNYSYHAYLHSIMKKHHVEYCVLKGVASAHYYPQPMIRQMGDVDFIIKPEDTNRVETILKQEGFHRLDQNHCCHKVYIKEDMYFEMHFDFPGLPDQKHESAVRDVLSNFFDETQEITEDGLTCVVPSDFYHGLVMLMHTQKHLISEGIGLRHLCDWAVFIQSVDNFEQLFKDRLQTIGLWKYATLLSKACSIAFDLPFQSYMSKDDDLAFMLLKDILDGGNFGANNNQRYVESLFITDYERKNIGHKRFVQFIRTMNSMIKDKWPQAQKFPILIIIGWIYFPCRRIKKICTKEKAPIHLKQVFSESKDRKKLYEKIEIYK</sequence>
<protein>
    <recommendedName>
        <fullName evidence="3">Nucleotidyltransferase family protein</fullName>
    </recommendedName>
</protein>
<dbReference type="Proteomes" id="UP000255523">
    <property type="component" value="Unassembled WGS sequence"/>
</dbReference>
<gene>
    <name evidence="1" type="ORF">NCTC11087_00295</name>
</gene>